<organism evidence="1 2">
    <name type="scientific">Naegleria lovaniensis</name>
    <name type="common">Amoeba</name>
    <dbReference type="NCBI Taxonomy" id="51637"/>
    <lineage>
        <taxon>Eukaryota</taxon>
        <taxon>Discoba</taxon>
        <taxon>Heterolobosea</taxon>
        <taxon>Tetramitia</taxon>
        <taxon>Eutetramitia</taxon>
        <taxon>Vahlkampfiidae</taxon>
        <taxon>Naegleria</taxon>
    </lineage>
</organism>
<dbReference type="RefSeq" id="XP_044547450.1">
    <property type="nucleotide sequence ID" value="XM_044695984.1"/>
</dbReference>
<sequence length="330" mass="38000">MTGHHQLLSSTTLLGDDFFLHTKAACRKFRKILSDEIKTSIEFNHNQIYIVDKIQNFDIHVFTTEDLEKKVLPSTIKFNALSWKYGNKEQLCFLGECCVSLIYSFASHSIFHFQQLVELIEYWKERESSPVSAMLELGPLYWIKLAYNQIINTNAGKKVVNNLQPSKWLELLENIRMKQRSPTRDLNELLDKLSRVESCHAFICGHLIDFLHRFQAVRTIDEINDVSLDFLNFVDDLFMGIDAEGNVVNVMGATIVGAQSSSTRSSYGVVPTGDVLFERHFTVHPLQEEFQKQSQIIKRSFFHSGIGPIQEQQDTCYTHPLHMSNNIPHM</sequence>
<comment type="caution">
    <text evidence="1">The sequence shown here is derived from an EMBL/GenBank/DDBJ whole genome shotgun (WGS) entry which is preliminary data.</text>
</comment>
<evidence type="ECO:0000313" key="1">
    <source>
        <dbReference type="EMBL" id="KAG2381771.1"/>
    </source>
</evidence>
<dbReference type="AlphaFoldDB" id="A0AA88KMS1"/>
<evidence type="ECO:0000313" key="2">
    <source>
        <dbReference type="Proteomes" id="UP000816034"/>
    </source>
</evidence>
<keyword evidence="2" id="KW-1185">Reference proteome</keyword>
<protein>
    <submittedName>
        <fullName evidence="1">Uncharacterized protein</fullName>
    </submittedName>
</protein>
<gene>
    <name evidence="1" type="ORF">C9374_006155</name>
</gene>
<dbReference type="GeneID" id="68098609"/>
<dbReference type="Proteomes" id="UP000816034">
    <property type="component" value="Unassembled WGS sequence"/>
</dbReference>
<reference evidence="1 2" key="1">
    <citation type="journal article" date="2018" name="BMC Genomics">
        <title>The genome of Naegleria lovaniensis, the basis for a comparative approach to unravel pathogenicity factors of the human pathogenic amoeba N. fowleri.</title>
        <authorList>
            <person name="Liechti N."/>
            <person name="Schurch N."/>
            <person name="Bruggmann R."/>
            <person name="Wittwer M."/>
        </authorList>
    </citation>
    <scope>NUCLEOTIDE SEQUENCE [LARGE SCALE GENOMIC DNA]</scope>
    <source>
        <strain evidence="1 2">ATCC 30569</strain>
    </source>
</reference>
<proteinExistence type="predicted"/>
<name>A0AA88KMS1_NAELO</name>
<accession>A0AA88KMS1</accession>
<dbReference type="EMBL" id="PYSW02000026">
    <property type="protein sequence ID" value="KAG2381771.1"/>
    <property type="molecule type" value="Genomic_DNA"/>
</dbReference>